<proteinExistence type="predicted"/>
<comment type="caution">
    <text evidence="1">The sequence shown here is derived from an EMBL/GenBank/DDBJ whole genome shotgun (WGS) entry which is preliminary data.</text>
</comment>
<organism evidence="1 2">
    <name type="scientific">Choristoneura fumiferana</name>
    <name type="common">Spruce budworm moth</name>
    <name type="synonym">Archips fumiferana</name>
    <dbReference type="NCBI Taxonomy" id="7141"/>
    <lineage>
        <taxon>Eukaryota</taxon>
        <taxon>Metazoa</taxon>
        <taxon>Ecdysozoa</taxon>
        <taxon>Arthropoda</taxon>
        <taxon>Hexapoda</taxon>
        <taxon>Insecta</taxon>
        <taxon>Pterygota</taxon>
        <taxon>Neoptera</taxon>
        <taxon>Endopterygota</taxon>
        <taxon>Lepidoptera</taxon>
        <taxon>Glossata</taxon>
        <taxon>Ditrysia</taxon>
        <taxon>Tortricoidea</taxon>
        <taxon>Tortricidae</taxon>
        <taxon>Tortricinae</taxon>
        <taxon>Choristoneura</taxon>
    </lineage>
</organism>
<protein>
    <submittedName>
        <fullName evidence="1">Uncharacterized protein</fullName>
    </submittedName>
</protein>
<evidence type="ECO:0000313" key="1">
    <source>
        <dbReference type="EMBL" id="KAI8424323.1"/>
    </source>
</evidence>
<reference evidence="1 2" key="1">
    <citation type="journal article" date="2022" name="Genome Biol. Evol.">
        <title>The Spruce Budworm Genome: Reconstructing the Evolutionary History of Antifreeze Proteins.</title>
        <authorList>
            <person name="Beliveau C."/>
            <person name="Gagne P."/>
            <person name="Picq S."/>
            <person name="Vernygora O."/>
            <person name="Keeling C.I."/>
            <person name="Pinkney K."/>
            <person name="Doucet D."/>
            <person name="Wen F."/>
            <person name="Johnston J.S."/>
            <person name="Maaroufi H."/>
            <person name="Boyle B."/>
            <person name="Laroche J."/>
            <person name="Dewar K."/>
            <person name="Juretic N."/>
            <person name="Blackburn G."/>
            <person name="Nisole A."/>
            <person name="Brunet B."/>
            <person name="Brandao M."/>
            <person name="Lumley L."/>
            <person name="Duan J."/>
            <person name="Quan G."/>
            <person name="Lucarotti C.J."/>
            <person name="Roe A.D."/>
            <person name="Sperling F.A.H."/>
            <person name="Levesque R.C."/>
            <person name="Cusson M."/>
        </authorList>
    </citation>
    <scope>NUCLEOTIDE SEQUENCE [LARGE SCALE GENOMIC DNA]</scope>
    <source>
        <strain evidence="1">Glfc:IPQL:Cfum</strain>
    </source>
</reference>
<dbReference type="EMBL" id="CM046104">
    <property type="protein sequence ID" value="KAI8424323.1"/>
    <property type="molecule type" value="Genomic_DNA"/>
</dbReference>
<evidence type="ECO:0000313" key="2">
    <source>
        <dbReference type="Proteomes" id="UP001064048"/>
    </source>
</evidence>
<sequence length="81" mass="9303">MEIRRWQIYIVFNCVLLTHLAAKSVSLNELIAAESKQNQEKIQRPKSTDRRQDDNERIPMASEVALPRLVHLLAHGNTAQP</sequence>
<name>A0ACC0JJM5_CHOFU</name>
<keyword evidence="2" id="KW-1185">Reference proteome</keyword>
<dbReference type="Proteomes" id="UP001064048">
    <property type="component" value="Chromosome 4"/>
</dbReference>
<accession>A0ACC0JJM5</accession>
<gene>
    <name evidence="1" type="ORF">MSG28_002872</name>
</gene>